<dbReference type="SMART" id="SM00715">
    <property type="entry name" value="LA"/>
    <property type="match status" value="1"/>
</dbReference>
<evidence type="ECO:0000313" key="8">
    <source>
        <dbReference type="EMBL" id="GAA5799219.1"/>
    </source>
</evidence>
<gene>
    <name evidence="8" type="ORF">HPULCUR_004629</name>
</gene>
<dbReference type="InterPro" id="IPR002344">
    <property type="entry name" value="Lupus_La"/>
</dbReference>
<dbReference type="InterPro" id="IPR000504">
    <property type="entry name" value="RRM_dom"/>
</dbReference>
<evidence type="ECO:0000256" key="4">
    <source>
        <dbReference type="PROSITE-ProRule" id="PRU00332"/>
    </source>
</evidence>
<dbReference type="SUPFAM" id="SSF54928">
    <property type="entry name" value="RNA-binding domain, RBD"/>
    <property type="match status" value="1"/>
</dbReference>
<keyword evidence="3" id="KW-0539">Nucleus</keyword>
<dbReference type="Gene3D" id="1.10.10.10">
    <property type="entry name" value="Winged helix-like DNA-binding domain superfamily/Winged helix DNA-binding domain"/>
    <property type="match status" value="1"/>
</dbReference>
<feature type="domain" description="HTH La-type RNA-binding" evidence="7">
    <location>
        <begin position="1"/>
        <end position="92"/>
    </location>
</feature>
<protein>
    <submittedName>
        <fullName evidence="8">Uncharacterized protein</fullName>
    </submittedName>
</protein>
<dbReference type="EMBL" id="BAABUJ010000012">
    <property type="protein sequence ID" value="GAA5799219.1"/>
    <property type="molecule type" value="Genomic_DNA"/>
</dbReference>
<dbReference type="PANTHER" id="PTHR22792">
    <property type="entry name" value="LUPUS LA PROTEIN-RELATED"/>
    <property type="match status" value="1"/>
</dbReference>
<dbReference type="InterPro" id="IPR036388">
    <property type="entry name" value="WH-like_DNA-bd_sf"/>
</dbReference>
<organism evidence="8 9">
    <name type="scientific">Helicostylum pulchrum</name>
    <dbReference type="NCBI Taxonomy" id="562976"/>
    <lineage>
        <taxon>Eukaryota</taxon>
        <taxon>Fungi</taxon>
        <taxon>Fungi incertae sedis</taxon>
        <taxon>Mucoromycota</taxon>
        <taxon>Mucoromycotina</taxon>
        <taxon>Mucoromycetes</taxon>
        <taxon>Mucorales</taxon>
        <taxon>Mucorineae</taxon>
        <taxon>Mucoraceae</taxon>
        <taxon>Helicostylum</taxon>
    </lineage>
</organism>
<dbReference type="PRINTS" id="PR00302">
    <property type="entry name" value="LUPUSLA"/>
</dbReference>
<evidence type="ECO:0000313" key="9">
    <source>
        <dbReference type="Proteomes" id="UP001476247"/>
    </source>
</evidence>
<feature type="compositionally biased region" description="Polar residues" evidence="5">
    <location>
        <begin position="210"/>
        <end position="220"/>
    </location>
</feature>
<evidence type="ECO:0000259" key="7">
    <source>
        <dbReference type="PROSITE" id="PS50961"/>
    </source>
</evidence>
<proteinExistence type="predicted"/>
<evidence type="ECO:0000256" key="3">
    <source>
        <dbReference type="ARBA" id="ARBA00023242"/>
    </source>
</evidence>
<dbReference type="InterPro" id="IPR045180">
    <property type="entry name" value="La_dom_prot"/>
</dbReference>
<dbReference type="PROSITE" id="PS50102">
    <property type="entry name" value="RRM"/>
    <property type="match status" value="1"/>
</dbReference>
<dbReference type="SUPFAM" id="SSF46785">
    <property type="entry name" value="Winged helix' DNA-binding domain"/>
    <property type="match status" value="1"/>
</dbReference>
<evidence type="ECO:0000256" key="1">
    <source>
        <dbReference type="ARBA" id="ARBA00004123"/>
    </source>
</evidence>
<dbReference type="Proteomes" id="UP001476247">
    <property type="component" value="Unassembled WGS sequence"/>
</dbReference>
<reference evidence="8 9" key="1">
    <citation type="submission" date="2024-04" db="EMBL/GenBank/DDBJ databases">
        <title>genome sequences of Mucor flavus KT1a and Helicostylum pulchrum KT1b strains isolation_sourced from the surface of a dry-aged beef.</title>
        <authorList>
            <person name="Toyotome T."/>
            <person name="Hosono M."/>
            <person name="Torimaru M."/>
            <person name="Fukuda K."/>
            <person name="Mikami N."/>
        </authorList>
    </citation>
    <scope>NUCLEOTIDE SEQUENCE [LARGE SCALE GENOMIC DNA]</scope>
    <source>
        <strain evidence="8 9">KT1b</strain>
    </source>
</reference>
<name>A0ABP9XWT4_9FUNG</name>
<feature type="region of interest" description="Disordered" evidence="5">
    <location>
        <begin position="198"/>
        <end position="271"/>
    </location>
</feature>
<dbReference type="PANTHER" id="PTHR22792:SF140">
    <property type="entry name" value="ACHILLES, ISOFORM A"/>
    <property type="match status" value="1"/>
</dbReference>
<feature type="domain" description="RRM" evidence="6">
    <location>
        <begin position="96"/>
        <end position="193"/>
    </location>
</feature>
<dbReference type="InterPro" id="IPR006630">
    <property type="entry name" value="La_HTH"/>
</dbReference>
<evidence type="ECO:0000256" key="2">
    <source>
        <dbReference type="ARBA" id="ARBA00022884"/>
    </source>
</evidence>
<comment type="caution">
    <text evidence="8">The sequence shown here is derived from an EMBL/GenBank/DDBJ whole genome shotgun (WGS) entry which is preliminary data.</text>
</comment>
<dbReference type="PROSITE" id="PS50961">
    <property type="entry name" value="HTH_LA"/>
    <property type="match status" value="1"/>
</dbReference>
<dbReference type="SMART" id="SM00360">
    <property type="entry name" value="RRM"/>
    <property type="match status" value="1"/>
</dbReference>
<dbReference type="InterPro" id="IPR036390">
    <property type="entry name" value="WH_DNA-bd_sf"/>
</dbReference>
<dbReference type="Pfam" id="PF05383">
    <property type="entry name" value="La"/>
    <property type="match status" value="1"/>
</dbReference>
<dbReference type="CDD" id="cd12291">
    <property type="entry name" value="RRM1_La"/>
    <property type="match status" value="1"/>
</dbReference>
<keyword evidence="9" id="KW-1185">Reference proteome</keyword>
<dbReference type="InterPro" id="IPR012677">
    <property type="entry name" value="Nucleotide-bd_a/b_plait_sf"/>
</dbReference>
<comment type="subcellular location">
    <subcellularLocation>
        <location evidence="1">Nucleus</location>
    </subcellularLocation>
</comment>
<dbReference type="Gene3D" id="3.30.70.330">
    <property type="match status" value="1"/>
</dbReference>
<evidence type="ECO:0000259" key="6">
    <source>
        <dbReference type="PROSITE" id="PS50102"/>
    </source>
</evidence>
<sequence>MVATNSEKIRKQVNFYFSDSNLPYDKFLWTLRANTPEGWIPIETIAGFKKMKMITEDLDTIVKALKEVESDIYELDGESKNIRRKSEVVQQDHASRSIYIKGLPLVDVDAKDAIAELFILQDKIDDLFSEHAKVLCVRLKKTNDRPKMFKGSAYVEFETPEDAKKVAELKEIELDGKKIEITYRPVYIENKAEEFKNSPPKHKKFGFNAFRTQNSGSAGNNKRKGNGFVKAEPKKTKVEEETEAPKAEEAKVEEAKAEAKVEAETETKSAE</sequence>
<keyword evidence="2 4" id="KW-0694">RNA-binding</keyword>
<dbReference type="InterPro" id="IPR035979">
    <property type="entry name" value="RBD_domain_sf"/>
</dbReference>
<accession>A0ABP9XWT4</accession>
<evidence type="ECO:0000256" key="5">
    <source>
        <dbReference type="SAM" id="MobiDB-lite"/>
    </source>
</evidence>
<feature type="compositionally biased region" description="Basic and acidic residues" evidence="5">
    <location>
        <begin position="231"/>
        <end position="271"/>
    </location>
</feature>
<dbReference type="Pfam" id="PF00076">
    <property type="entry name" value="RRM_1"/>
    <property type="match status" value="1"/>
</dbReference>